<feature type="binding site" evidence="14">
    <location>
        <position position="129"/>
    </location>
    <ligand>
        <name>Zn(2+)</name>
        <dbReference type="ChEBI" id="CHEBI:29105"/>
    </ligand>
</feature>
<keyword evidence="8 14" id="KW-0479">Metal-binding</keyword>
<proteinExistence type="inferred from homology"/>
<evidence type="ECO:0000256" key="12">
    <source>
        <dbReference type="ARBA" id="ARBA00030549"/>
    </source>
</evidence>
<evidence type="ECO:0000256" key="13">
    <source>
        <dbReference type="PIRSR" id="PIRSR000808-1"/>
    </source>
</evidence>
<dbReference type="Pfam" id="PF01087">
    <property type="entry name" value="GalP_UDP_transf"/>
    <property type="match status" value="1"/>
</dbReference>
<feature type="binding site" evidence="15">
    <location>
        <position position="147"/>
    </location>
    <ligand>
        <name>Fe cation</name>
        <dbReference type="ChEBI" id="CHEBI:24875"/>
    </ligand>
</feature>
<feature type="binding site" evidence="14">
    <location>
        <position position="42"/>
    </location>
    <ligand>
        <name>Zn(2+)</name>
        <dbReference type="ChEBI" id="CHEBI:29105"/>
    </ligand>
</feature>
<feature type="active site" description="Tele-UMP-histidine intermediate" evidence="13">
    <location>
        <position position="131"/>
    </location>
</feature>
<keyword evidence="19" id="KW-1185">Reference proteome</keyword>
<dbReference type="RefSeq" id="WP_272735573.1">
    <property type="nucleotide sequence ID" value="NZ_CP116942.1"/>
</dbReference>
<evidence type="ECO:0000256" key="9">
    <source>
        <dbReference type="ARBA" id="ARBA00022833"/>
    </source>
</evidence>
<dbReference type="GO" id="GO:0033499">
    <property type="term" value="P:galactose catabolic process via UDP-galactose, Leloir pathway"/>
    <property type="evidence" value="ECO:0007669"/>
    <property type="project" value="TreeGrafter"/>
</dbReference>
<organism evidence="18 19">
    <name type="scientific">Iamia majanohamensis</name>
    <dbReference type="NCBI Taxonomy" id="467976"/>
    <lineage>
        <taxon>Bacteria</taxon>
        <taxon>Bacillati</taxon>
        <taxon>Actinomycetota</taxon>
        <taxon>Acidimicrobiia</taxon>
        <taxon>Acidimicrobiales</taxon>
        <taxon>Iamiaceae</taxon>
        <taxon>Iamia</taxon>
    </lineage>
</organism>
<dbReference type="GO" id="GO:0005737">
    <property type="term" value="C:cytoplasm"/>
    <property type="evidence" value="ECO:0007669"/>
    <property type="project" value="TreeGrafter"/>
</dbReference>
<dbReference type="GO" id="GO:0008108">
    <property type="term" value="F:UDP-glucose:hexose-1-phosphate uridylyltransferase activity"/>
    <property type="evidence" value="ECO:0007669"/>
    <property type="project" value="UniProtKB-EC"/>
</dbReference>
<evidence type="ECO:0000313" key="18">
    <source>
        <dbReference type="EMBL" id="WCO66047.1"/>
    </source>
</evidence>
<dbReference type="Pfam" id="PF02744">
    <property type="entry name" value="GalP_UDP_tr_C"/>
    <property type="match status" value="1"/>
</dbReference>
<comment type="cofactor">
    <cofactor evidence="14">
        <name>Zn(2+)</name>
        <dbReference type="ChEBI" id="CHEBI:29105"/>
    </cofactor>
    <text evidence="14">Binds 1 zinc ion per subunit.</text>
</comment>
<reference evidence="18" key="1">
    <citation type="submission" date="2023-01" db="EMBL/GenBank/DDBJ databases">
        <title>The diversity of Class Acidimicrobiia in South China Sea sediment environments and the proposal of Iamia marina sp. nov., a novel species of the genus Iamia.</title>
        <authorList>
            <person name="He Y."/>
            <person name="Tian X."/>
        </authorList>
    </citation>
    <scope>NUCLEOTIDE SEQUENCE</scope>
    <source>
        <strain evidence="18">DSM 19957</strain>
    </source>
</reference>
<comment type="similarity">
    <text evidence="3">Belongs to the galactose-1-phosphate uridylyltransferase type 1 family.</text>
</comment>
<feature type="domain" description="Galactose-1-phosphate uridyl transferase C-terminal" evidence="17">
    <location>
        <begin position="168"/>
        <end position="263"/>
    </location>
</feature>
<evidence type="ECO:0000313" key="19">
    <source>
        <dbReference type="Proteomes" id="UP001216390"/>
    </source>
</evidence>
<evidence type="ECO:0000256" key="1">
    <source>
        <dbReference type="ARBA" id="ARBA00001107"/>
    </source>
</evidence>
<dbReference type="Gene3D" id="3.30.428.10">
    <property type="entry name" value="HIT-like"/>
    <property type="match status" value="2"/>
</dbReference>
<evidence type="ECO:0000256" key="2">
    <source>
        <dbReference type="ARBA" id="ARBA00004947"/>
    </source>
</evidence>
<comment type="catalytic activity">
    <reaction evidence="1">
        <text>alpha-D-galactose 1-phosphate + UDP-alpha-D-glucose = alpha-D-glucose 1-phosphate + UDP-alpha-D-galactose</text>
        <dbReference type="Rhea" id="RHEA:13989"/>
        <dbReference type="ChEBI" id="CHEBI:58336"/>
        <dbReference type="ChEBI" id="CHEBI:58601"/>
        <dbReference type="ChEBI" id="CHEBI:58885"/>
        <dbReference type="ChEBI" id="CHEBI:66914"/>
        <dbReference type="EC" id="2.7.7.12"/>
    </reaction>
</comment>
<comment type="pathway">
    <text evidence="2">Carbohydrate metabolism; galactose metabolism.</text>
</comment>
<evidence type="ECO:0000256" key="5">
    <source>
        <dbReference type="ARBA" id="ARBA00016340"/>
    </source>
</evidence>
<dbReference type="AlphaFoldDB" id="A0AAE9YBM7"/>
<evidence type="ECO:0000256" key="4">
    <source>
        <dbReference type="ARBA" id="ARBA00012384"/>
    </source>
</evidence>
<dbReference type="PROSITE" id="PS00117">
    <property type="entry name" value="GAL_P_UDP_TRANSF_I"/>
    <property type="match status" value="1"/>
</dbReference>
<feature type="domain" description="Galactose-1-phosphate uridyl transferase N-terminal" evidence="16">
    <location>
        <begin position="66"/>
        <end position="141"/>
    </location>
</feature>
<dbReference type="PIRSF" id="PIRSF000808">
    <property type="entry name" value="GalT"/>
    <property type="match status" value="1"/>
</dbReference>
<evidence type="ECO:0000256" key="10">
    <source>
        <dbReference type="ARBA" id="ARBA00023144"/>
    </source>
</evidence>
<keyword evidence="15" id="KW-0408">Iron</keyword>
<evidence type="ECO:0000259" key="16">
    <source>
        <dbReference type="Pfam" id="PF01087"/>
    </source>
</evidence>
<protein>
    <recommendedName>
        <fullName evidence="5">Galactose-1-phosphate uridylyltransferase</fullName>
        <ecNumber evidence="4">2.7.7.12</ecNumber>
    </recommendedName>
    <alternativeName>
        <fullName evidence="12">UDP-glucose--hexose-1-phosphate uridylyltransferase</fullName>
    </alternativeName>
</protein>
<gene>
    <name evidence="18" type="ORF">PO878_16225</name>
</gene>
<dbReference type="KEGG" id="ima:PO878_16225"/>
<feature type="binding site" evidence="14">
    <location>
        <position position="78"/>
    </location>
    <ligand>
        <name>Zn(2+)</name>
        <dbReference type="ChEBI" id="CHEBI:29105"/>
    </ligand>
</feature>
<evidence type="ECO:0000256" key="7">
    <source>
        <dbReference type="ARBA" id="ARBA00022695"/>
    </source>
</evidence>
<dbReference type="Proteomes" id="UP001216390">
    <property type="component" value="Chromosome"/>
</dbReference>
<feature type="binding site" evidence="15">
    <location>
        <position position="253"/>
    </location>
    <ligand>
        <name>Fe cation</name>
        <dbReference type="ChEBI" id="CHEBI:24875"/>
    </ligand>
</feature>
<evidence type="ECO:0000256" key="6">
    <source>
        <dbReference type="ARBA" id="ARBA00022679"/>
    </source>
</evidence>
<dbReference type="InterPro" id="IPR019779">
    <property type="entry name" value="GalP_UDPtransf1_His-AS"/>
</dbReference>
<keyword evidence="6" id="KW-0808">Transferase</keyword>
<evidence type="ECO:0000256" key="15">
    <source>
        <dbReference type="PIRSR" id="PIRSR000808-4"/>
    </source>
</evidence>
<dbReference type="InterPro" id="IPR005850">
    <property type="entry name" value="GalP_Utransf_C"/>
</dbReference>
<keyword evidence="9 14" id="KW-0862">Zinc</keyword>
<dbReference type="InterPro" id="IPR005849">
    <property type="entry name" value="GalP_Utransf_N"/>
</dbReference>
<keyword evidence="7" id="KW-0548">Nucleotidyltransferase</keyword>
<evidence type="ECO:0000256" key="11">
    <source>
        <dbReference type="ARBA" id="ARBA00023277"/>
    </source>
</evidence>
<comment type="cofactor">
    <cofactor evidence="15">
        <name>Fe cation</name>
        <dbReference type="ChEBI" id="CHEBI:24875"/>
    </cofactor>
    <text evidence="15">Binds 1 Fe cation per subunit.</text>
</comment>
<dbReference type="PANTHER" id="PTHR11943">
    <property type="entry name" value="GALACTOSE-1-PHOSPHATE URIDYLYLTRANSFERASE"/>
    <property type="match status" value="1"/>
</dbReference>
<accession>A0AAE9YBM7</accession>
<keyword evidence="11" id="KW-0119">Carbohydrate metabolism</keyword>
<feature type="binding site" evidence="15">
    <location>
        <position position="238"/>
    </location>
    <ligand>
        <name>Fe cation</name>
        <dbReference type="ChEBI" id="CHEBI:24875"/>
    </ligand>
</feature>
<dbReference type="InterPro" id="IPR001937">
    <property type="entry name" value="GalP_UDPtransf1"/>
</dbReference>
<dbReference type="InterPro" id="IPR036265">
    <property type="entry name" value="HIT-like_sf"/>
</dbReference>
<feature type="binding site" evidence="14">
    <location>
        <position position="39"/>
    </location>
    <ligand>
        <name>Zn(2+)</name>
        <dbReference type="ChEBI" id="CHEBI:29105"/>
    </ligand>
</feature>
<evidence type="ECO:0000259" key="17">
    <source>
        <dbReference type="Pfam" id="PF02744"/>
    </source>
</evidence>
<evidence type="ECO:0000256" key="3">
    <source>
        <dbReference type="ARBA" id="ARBA00010951"/>
    </source>
</evidence>
<sequence>MVDVPTGPSTEARIDPLTGDEVVIVGSRQARPNLPADGCPFCPGGREAPEPYDVRWFPNRWPPLPDGRAEVVLYAPEHDVTLGSLPPERVARLVALWAERTAALGARDDVAYVLVFENRGPEVGATIAHPHGQVYAFDEVPPAVRAELDPGDDGTAGACPLCAEDPGDRLVAEAGGWRAWVPAAATWPYALLLAPADHVADLPAAAPSHGELAALLVEVFGRLDRLFDAPMPLMWWWHQRPTDGGAWPGAHLHAHVAPLLRSPGTPRFVAAGELGSGVFFNPVAPAEAAAALRDA</sequence>
<dbReference type="EMBL" id="CP116942">
    <property type="protein sequence ID" value="WCO66047.1"/>
    <property type="molecule type" value="Genomic_DNA"/>
</dbReference>
<evidence type="ECO:0000256" key="8">
    <source>
        <dbReference type="ARBA" id="ARBA00022723"/>
    </source>
</evidence>
<feature type="binding site" evidence="15">
    <location>
        <position position="255"/>
    </location>
    <ligand>
        <name>Fe cation</name>
        <dbReference type="ChEBI" id="CHEBI:24875"/>
    </ligand>
</feature>
<dbReference type="PANTHER" id="PTHR11943:SF1">
    <property type="entry name" value="GALACTOSE-1-PHOSPHATE URIDYLYLTRANSFERASE"/>
    <property type="match status" value="1"/>
</dbReference>
<name>A0AAE9YBM7_9ACTN</name>
<keyword evidence="10" id="KW-0299">Galactose metabolism</keyword>
<dbReference type="SUPFAM" id="SSF54197">
    <property type="entry name" value="HIT-like"/>
    <property type="match status" value="2"/>
</dbReference>
<evidence type="ECO:0000256" key="14">
    <source>
        <dbReference type="PIRSR" id="PIRSR000808-3"/>
    </source>
</evidence>
<dbReference type="EC" id="2.7.7.12" evidence="4"/>
<dbReference type="GO" id="GO:0008270">
    <property type="term" value="F:zinc ion binding"/>
    <property type="evidence" value="ECO:0007669"/>
    <property type="project" value="InterPro"/>
</dbReference>